<comment type="caution">
    <text evidence="3">The sequence shown here is derived from an EMBL/GenBank/DDBJ whole genome shotgun (WGS) entry which is preliminary data.</text>
</comment>
<evidence type="ECO:0000313" key="4">
    <source>
        <dbReference type="Proteomes" id="UP000216063"/>
    </source>
</evidence>
<dbReference type="Proteomes" id="UP000216063">
    <property type="component" value="Unassembled WGS sequence"/>
</dbReference>
<dbReference type="AlphaFoldDB" id="A0A255DJH8"/>
<dbReference type="OrthoDB" id="4578563at2"/>
<organism evidence="3 4">
    <name type="scientific">Mycolicibacterium sphagni</name>
    <dbReference type="NCBI Taxonomy" id="1786"/>
    <lineage>
        <taxon>Bacteria</taxon>
        <taxon>Bacillati</taxon>
        <taxon>Actinomycetota</taxon>
        <taxon>Actinomycetes</taxon>
        <taxon>Mycobacteriales</taxon>
        <taxon>Mycobacteriaceae</taxon>
        <taxon>Mycolicibacterium</taxon>
    </lineage>
</organism>
<sequence>MNVKTDFAKGAVAAVLGLSALGLGAGAGIASADPGQPCWQQNCQGNDHGGGGPDARGNGGDNHQWGNQGQPDQWRPDQGQPDQWRPDQGQPDQWRPDQGWDQRPWDQRGIDDARFDHQPFNWQGQRVEPYWDQDRGAWGFQAFGIWIPM</sequence>
<feature type="chain" id="PRO_5012377717" evidence="2">
    <location>
        <begin position="33"/>
        <end position="149"/>
    </location>
</feature>
<feature type="signal peptide" evidence="2">
    <location>
        <begin position="1"/>
        <end position="32"/>
    </location>
</feature>
<evidence type="ECO:0000256" key="1">
    <source>
        <dbReference type="SAM" id="MobiDB-lite"/>
    </source>
</evidence>
<dbReference type="EMBL" id="NOZR01000008">
    <property type="protein sequence ID" value="OYN79548.1"/>
    <property type="molecule type" value="Genomic_DNA"/>
</dbReference>
<accession>A0A255DJH8</accession>
<evidence type="ECO:0000256" key="2">
    <source>
        <dbReference type="SAM" id="SignalP"/>
    </source>
</evidence>
<feature type="region of interest" description="Disordered" evidence="1">
    <location>
        <begin position="39"/>
        <end position="117"/>
    </location>
</feature>
<dbReference type="RefSeq" id="WP_094479609.1">
    <property type="nucleotide sequence ID" value="NZ_JACKSC010000236.1"/>
</dbReference>
<feature type="compositionally biased region" description="Basic and acidic residues" evidence="1">
    <location>
        <begin position="94"/>
        <end position="117"/>
    </location>
</feature>
<keyword evidence="4" id="KW-1185">Reference proteome</keyword>
<gene>
    <name evidence="3" type="ORF">CG716_11625</name>
</gene>
<protein>
    <submittedName>
        <fullName evidence="3">Uncharacterized protein</fullName>
    </submittedName>
</protein>
<name>A0A255DJH8_9MYCO</name>
<reference evidence="3 4" key="1">
    <citation type="submission" date="2017-07" db="EMBL/GenBank/DDBJ databases">
        <title>The new phylogeny of genus Mycobacterium.</title>
        <authorList>
            <person name="Tortoli E."/>
            <person name="Trovato A."/>
            <person name="Cirillo D.M."/>
        </authorList>
    </citation>
    <scope>NUCLEOTIDE SEQUENCE [LARGE SCALE GENOMIC DNA]</scope>
    <source>
        <strain evidence="3 4">ATCC 33027</strain>
    </source>
</reference>
<proteinExistence type="predicted"/>
<evidence type="ECO:0000313" key="3">
    <source>
        <dbReference type="EMBL" id="OYN79548.1"/>
    </source>
</evidence>
<feature type="compositionally biased region" description="Gly residues" evidence="1">
    <location>
        <begin position="47"/>
        <end position="60"/>
    </location>
</feature>
<keyword evidence="2" id="KW-0732">Signal</keyword>